<dbReference type="Pfam" id="PF02517">
    <property type="entry name" value="Rce1-like"/>
    <property type="match status" value="1"/>
</dbReference>
<keyword evidence="4" id="KW-1185">Reference proteome</keyword>
<dbReference type="InterPro" id="IPR003675">
    <property type="entry name" value="Rce1/LyrA-like_dom"/>
</dbReference>
<evidence type="ECO:0000313" key="3">
    <source>
        <dbReference type="EMBL" id="CEE01233.1"/>
    </source>
</evidence>
<feature type="transmembrane region" description="Helical" evidence="1">
    <location>
        <begin position="159"/>
        <end position="178"/>
    </location>
</feature>
<reference evidence="3 4" key="1">
    <citation type="submission" date="2014-07" db="EMBL/GenBank/DDBJ databases">
        <authorList>
            <person name="Wibberg Daniel"/>
        </authorList>
    </citation>
    <scope>NUCLEOTIDE SEQUENCE [LARGE SCALE GENOMIC DNA]</scope>
</reference>
<accession>A0A090IXP7</accession>
<gene>
    <name evidence="3" type="ORF">BT1A1_1404</name>
</gene>
<proteinExistence type="predicted"/>
<keyword evidence="1" id="KW-0472">Membrane</keyword>
<dbReference type="RefSeq" id="WP_034769433.1">
    <property type="nucleotide sequence ID" value="NZ_CCRF01000044.1"/>
</dbReference>
<keyword evidence="1" id="KW-0812">Transmembrane</keyword>
<dbReference type="Proteomes" id="UP000040576">
    <property type="component" value="Unassembled WGS sequence"/>
</dbReference>
<feature type="transmembrane region" description="Helical" evidence="1">
    <location>
        <begin position="31"/>
        <end position="49"/>
    </location>
</feature>
<sequence>MTKTFTDWRFLFGLAIAHLLIFFAFDQAKVFWYILTGAMLLLIAYSILNEDIDDQLSLGRYLLYGVLSGFMLYAIFWLGDTIVRLINFTYFKNQITSLYHLYSPKVIWHFIVLVLILIPGEEFFWRGFILKRLLKDNQIWPAVIVSSFLYGLAQLYSGSIVLFIAAFIAGIVWGALYAWKRSLPLVVISHLTFDLLLFVFFPLR</sequence>
<dbReference type="GO" id="GO:0080120">
    <property type="term" value="P:CAAX-box protein maturation"/>
    <property type="evidence" value="ECO:0007669"/>
    <property type="project" value="UniProtKB-ARBA"/>
</dbReference>
<protein>
    <recommendedName>
        <fullName evidence="2">CAAX prenyl protease 2/Lysostaphin resistance protein A-like domain-containing protein</fullName>
    </recommendedName>
</protein>
<feature type="transmembrane region" description="Helical" evidence="1">
    <location>
        <begin position="61"/>
        <end position="86"/>
    </location>
</feature>
<feature type="domain" description="CAAX prenyl protease 2/Lysostaphin resistance protein A-like" evidence="2">
    <location>
        <begin position="105"/>
        <end position="195"/>
    </location>
</feature>
<feature type="transmembrane region" description="Helical" evidence="1">
    <location>
        <begin position="185"/>
        <end position="203"/>
    </location>
</feature>
<evidence type="ECO:0000256" key="1">
    <source>
        <dbReference type="SAM" id="Phobius"/>
    </source>
</evidence>
<organism evidence="3 4">
    <name type="scientific">Caldibacillus thermoamylovorans</name>
    <dbReference type="NCBI Taxonomy" id="35841"/>
    <lineage>
        <taxon>Bacteria</taxon>
        <taxon>Bacillati</taxon>
        <taxon>Bacillota</taxon>
        <taxon>Bacilli</taxon>
        <taxon>Bacillales</taxon>
        <taxon>Bacillaceae</taxon>
        <taxon>Caldibacillus</taxon>
    </lineage>
</organism>
<name>A0A090IXP7_9BACI</name>
<dbReference type="GeneID" id="92960569"/>
<evidence type="ECO:0000259" key="2">
    <source>
        <dbReference type="Pfam" id="PF02517"/>
    </source>
</evidence>
<evidence type="ECO:0000313" key="4">
    <source>
        <dbReference type="Proteomes" id="UP000040576"/>
    </source>
</evidence>
<dbReference type="EMBL" id="CCRF01000044">
    <property type="protein sequence ID" value="CEE01233.1"/>
    <property type="molecule type" value="Genomic_DNA"/>
</dbReference>
<feature type="transmembrane region" description="Helical" evidence="1">
    <location>
        <begin position="106"/>
        <end position="125"/>
    </location>
</feature>
<keyword evidence="1" id="KW-1133">Transmembrane helix</keyword>
<dbReference type="AlphaFoldDB" id="A0A090IXP7"/>
<feature type="transmembrane region" description="Helical" evidence="1">
    <location>
        <begin position="7"/>
        <end position="25"/>
    </location>
</feature>
<dbReference type="GO" id="GO:0004175">
    <property type="term" value="F:endopeptidase activity"/>
    <property type="evidence" value="ECO:0007669"/>
    <property type="project" value="UniProtKB-ARBA"/>
</dbReference>